<dbReference type="EMBL" id="JAUEDM010000005">
    <property type="protein sequence ID" value="KAK3317069.1"/>
    <property type="molecule type" value="Genomic_DNA"/>
</dbReference>
<reference evidence="4" key="2">
    <citation type="submission" date="2023-06" db="EMBL/GenBank/DDBJ databases">
        <authorList>
            <consortium name="Lawrence Berkeley National Laboratory"/>
            <person name="Haridas S."/>
            <person name="Hensen N."/>
            <person name="Bonometti L."/>
            <person name="Westerberg I."/>
            <person name="Brannstrom I.O."/>
            <person name="Guillou S."/>
            <person name="Cros-Aarteil S."/>
            <person name="Calhoun S."/>
            <person name="Kuo A."/>
            <person name="Mondo S."/>
            <person name="Pangilinan J."/>
            <person name="Riley R."/>
            <person name="Labutti K."/>
            <person name="Andreopoulos B."/>
            <person name="Lipzen A."/>
            <person name="Chen C."/>
            <person name="Yanf M."/>
            <person name="Daum C."/>
            <person name="Ng V."/>
            <person name="Clum A."/>
            <person name="Steindorff A."/>
            <person name="Ohm R."/>
            <person name="Martin F."/>
            <person name="Silar P."/>
            <person name="Natvig D."/>
            <person name="Lalanne C."/>
            <person name="Gautier V."/>
            <person name="Ament-Velasquez S.L."/>
            <person name="Kruys A."/>
            <person name="Hutchinson M.I."/>
            <person name="Powell A.J."/>
            <person name="Barry K."/>
            <person name="Miller A.N."/>
            <person name="Grigoriev I.V."/>
            <person name="Debuchy R."/>
            <person name="Gladieux P."/>
            <person name="Thoren M.H."/>
            <person name="Johannesson H."/>
        </authorList>
    </citation>
    <scope>NUCLEOTIDE SEQUENCE</scope>
    <source>
        <strain evidence="4">CBS 118394</strain>
    </source>
</reference>
<reference evidence="4" key="1">
    <citation type="journal article" date="2023" name="Mol. Phylogenet. Evol.">
        <title>Genome-scale phylogeny and comparative genomics of the fungal order Sordariales.</title>
        <authorList>
            <person name="Hensen N."/>
            <person name="Bonometti L."/>
            <person name="Westerberg I."/>
            <person name="Brannstrom I.O."/>
            <person name="Guillou S."/>
            <person name="Cros-Aarteil S."/>
            <person name="Calhoun S."/>
            <person name="Haridas S."/>
            <person name="Kuo A."/>
            <person name="Mondo S."/>
            <person name="Pangilinan J."/>
            <person name="Riley R."/>
            <person name="LaButti K."/>
            <person name="Andreopoulos B."/>
            <person name="Lipzen A."/>
            <person name="Chen C."/>
            <person name="Yan M."/>
            <person name="Daum C."/>
            <person name="Ng V."/>
            <person name="Clum A."/>
            <person name="Steindorff A."/>
            <person name="Ohm R.A."/>
            <person name="Martin F."/>
            <person name="Silar P."/>
            <person name="Natvig D.O."/>
            <person name="Lalanne C."/>
            <person name="Gautier V."/>
            <person name="Ament-Velasquez S.L."/>
            <person name="Kruys A."/>
            <person name="Hutchinson M.I."/>
            <person name="Powell A.J."/>
            <person name="Barry K."/>
            <person name="Miller A.N."/>
            <person name="Grigoriev I.V."/>
            <person name="Debuchy R."/>
            <person name="Gladieux P."/>
            <person name="Hiltunen Thoren M."/>
            <person name="Johannesson H."/>
        </authorList>
    </citation>
    <scope>NUCLEOTIDE SEQUENCE</scope>
    <source>
        <strain evidence="4">CBS 118394</strain>
    </source>
</reference>
<evidence type="ECO:0000259" key="3">
    <source>
        <dbReference type="Pfam" id="PF07859"/>
    </source>
</evidence>
<dbReference type="Proteomes" id="UP001283341">
    <property type="component" value="Unassembled WGS sequence"/>
</dbReference>
<accession>A0AAE0I2H8</accession>
<evidence type="ECO:0000313" key="5">
    <source>
        <dbReference type="Proteomes" id="UP001283341"/>
    </source>
</evidence>
<dbReference type="SUPFAM" id="SSF53474">
    <property type="entry name" value="alpha/beta-Hydrolases"/>
    <property type="match status" value="1"/>
</dbReference>
<keyword evidence="5" id="KW-1185">Reference proteome</keyword>
<feature type="region of interest" description="Disordered" evidence="2">
    <location>
        <begin position="1"/>
        <end position="32"/>
    </location>
</feature>
<dbReference type="GO" id="GO:0016787">
    <property type="term" value="F:hydrolase activity"/>
    <property type="evidence" value="ECO:0007669"/>
    <property type="project" value="UniProtKB-KW"/>
</dbReference>
<dbReference type="Pfam" id="PF07859">
    <property type="entry name" value="Abhydrolase_3"/>
    <property type="match status" value="1"/>
</dbReference>
<feature type="compositionally biased region" description="Polar residues" evidence="2">
    <location>
        <begin position="1"/>
        <end position="14"/>
    </location>
</feature>
<dbReference type="InterPro" id="IPR013094">
    <property type="entry name" value="AB_hydrolase_3"/>
</dbReference>
<evidence type="ECO:0000313" key="4">
    <source>
        <dbReference type="EMBL" id="KAK3317069.1"/>
    </source>
</evidence>
<organism evidence="4 5">
    <name type="scientific">Apodospora peruviana</name>
    <dbReference type="NCBI Taxonomy" id="516989"/>
    <lineage>
        <taxon>Eukaryota</taxon>
        <taxon>Fungi</taxon>
        <taxon>Dikarya</taxon>
        <taxon>Ascomycota</taxon>
        <taxon>Pezizomycotina</taxon>
        <taxon>Sordariomycetes</taxon>
        <taxon>Sordariomycetidae</taxon>
        <taxon>Sordariales</taxon>
        <taxon>Lasiosphaeriaceae</taxon>
        <taxon>Apodospora</taxon>
    </lineage>
</organism>
<dbReference type="InterPro" id="IPR029058">
    <property type="entry name" value="AB_hydrolase_fold"/>
</dbReference>
<dbReference type="InterPro" id="IPR050300">
    <property type="entry name" value="GDXG_lipolytic_enzyme"/>
</dbReference>
<feature type="domain" description="Alpha/beta hydrolase fold-3" evidence="3">
    <location>
        <begin position="128"/>
        <end position="345"/>
    </location>
</feature>
<dbReference type="PANTHER" id="PTHR48081:SF8">
    <property type="entry name" value="ALPHA_BETA HYDROLASE FOLD-3 DOMAIN-CONTAINING PROTEIN-RELATED"/>
    <property type="match status" value="1"/>
</dbReference>
<proteinExistence type="predicted"/>
<dbReference type="PANTHER" id="PTHR48081">
    <property type="entry name" value="AB HYDROLASE SUPERFAMILY PROTEIN C4A8.06C"/>
    <property type="match status" value="1"/>
</dbReference>
<keyword evidence="1 4" id="KW-0378">Hydrolase</keyword>
<dbReference type="AlphaFoldDB" id="A0AAE0I2H8"/>
<comment type="caution">
    <text evidence="4">The sequence shown here is derived from an EMBL/GenBank/DDBJ whole genome shotgun (WGS) entry which is preliminary data.</text>
</comment>
<evidence type="ECO:0000256" key="1">
    <source>
        <dbReference type="ARBA" id="ARBA00022801"/>
    </source>
</evidence>
<protein>
    <submittedName>
        <fullName evidence="4">Alpha/Beta hydrolase protein</fullName>
    </submittedName>
</protein>
<name>A0AAE0I2H8_9PEZI</name>
<dbReference type="Gene3D" id="3.40.50.1820">
    <property type="entry name" value="alpha/beta hydrolase"/>
    <property type="match status" value="1"/>
</dbReference>
<evidence type="ECO:0000256" key="2">
    <source>
        <dbReference type="SAM" id="MobiDB-lite"/>
    </source>
</evidence>
<gene>
    <name evidence="4" type="ORF">B0H66DRAFT_562734</name>
</gene>
<sequence>MTSLESTIAVSSAPTPVPPKPKEAETGPNEDPTGLIEEHILPRLDPAFVKYFLDVIAKAPPGDKILIQDVRANPEKYRSPWAIDTSGHRGVSDERVTSEDGTQFTVRLYYPDFDKFRTGGYTGCPVHINFHGGGFVTGDLMVEAQLCLNMREAGVAVVDVDYRLCPENIWGKAVQDAWATLNWIRSSSDKLGIDSNSISIGGVSAGGHISLILQHMARDAGIPLKLCMPTVPPSTEGLAYKYYTDSPFPSFHEFHRAPILPWKRIQYFGKHCFPDDKLEEIKAMWPEWWIAPIKAPNWNGLCDTFLRTAEIDPLRDEGEAYGMKLVGGGNKVTFKRYLGSPHTFMYMKFLESKREFDEDSVKALRVAHGITIG</sequence>